<comment type="caution">
    <text evidence="1">The sequence shown here is derived from an EMBL/GenBank/DDBJ whole genome shotgun (WGS) entry which is preliminary data.</text>
</comment>
<evidence type="ECO:0000313" key="1">
    <source>
        <dbReference type="EMBL" id="GFR71615.1"/>
    </source>
</evidence>
<gene>
    <name evidence="1" type="ORF">ElyMa_003817900</name>
</gene>
<sequence length="68" mass="7417">MCYHSGYLASTPISDGDVPDLELIEPKDAPALGSELDHQPVPAGSVSSKCSPFQHTCYKDNQLEKNRK</sequence>
<proteinExistence type="predicted"/>
<reference evidence="1 2" key="1">
    <citation type="journal article" date="2021" name="Elife">
        <title>Chloroplast acquisition without the gene transfer in kleptoplastic sea slugs, Plakobranchus ocellatus.</title>
        <authorList>
            <person name="Maeda T."/>
            <person name="Takahashi S."/>
            <person name="Yoshida T."/>
            <person name="Shimamura S."/>
            <person name="Takaki Y."/>
            <person name="Nagai Y."/>
            <person name="Toyoda A."/>
            <person name="Suzuki Y."/>
            <person name="Arimoto A."/>
            <person name="Ishii H."/>
            <person name="Satoh N."/>
            <person name="Nishiyama T."/>
            <person name="Hasebe M."/>
            <person name="Maruyama T."/>
            <person name="Minagawa J."/>
            <person name="Obokata J."/>
            <person name="Shigenobu S."/>
        </authorList>
    </citation>
    <scope>NUCLEOTIDE SEQUENCE [LARGE SCALE GENOMIC DNA]</scope>
</reference>
<accession>A0AAV4FGX6</accession>
<dbReference type="EMBL" id="BMAT01007800">
    <property type="protein sequence ID" value="GFR71615.1"/>
    <property type="molecule type" value="Genomic_DNA"/>
</dbReference>
<organism evidence="1 2">
    <name type="scientific">Elysia marginata</name>
    <dbReference type="NCBI Taxonomy" id="1093978"/>
    <lineage>
        <taxon>Eukaryota</taxon>
        <taxon>Metazoa</taxon>
        <taxon>Spiralia</taxon>
        <taxon>Lophotrochozoa</taxon>
        <taxon>Mollusca</taxon>
        <taxon>Gastropoda</taxon>
        <taxon>Heterobranchia</taxon>
        <taxon>Euthyneura</taxon>
        <taxon>Panpulmonata</taxon>
        <taxon>Sacoglossa</taxon>
        <taxon>Placobranchoidea</taxon>
        <taxon>Plakobranchidae</taxon>
        <taxon>Elysia</taxon>
    </lineage>
</organism>
<protein>
    <recommendedName>
        <fullName evidence="3">CTNNB1 binding N-teminal domain-containing protein</fullName>
    </recommendedName>
</protein>
<evidence type="ECO:0000313" key="2">
    <source>
        <dbReference type="Proteomes" id="UP000762676"/>
    </source>
</evidence>
<name>A0AAV4FGX6_9GAST</name>
<dbReference type="AlphaFoldDB" id="A0AAV4FGX6"/>
<keyword evidence="2" id="KW-1185">Reference proteome</keyword>
<evidence type="ECO:0008006" key="3">
    <source>
        <dbReference type="Google" id="ProtNLM"/>
    </source>
</evidence>
<dbReference type="Proteomes" id="UP000762676">
    <property type="component" value="Unassembled WGS sequence"/>
</dbReference>